<keyword evidence="4 8" id="KW-0547">Nucleotide-binding</keyword>
<keyword evidence="6" id="KW-0092">Biotin</keyword>
<protein>
    <recommendedName>
        <fullName evidence="2">biotin carboxylase</fullName>
        <ecNumber evidence="2">6.3.4.14</ecNumber>
    </recommendedName>
</protein>
<dbReference type="GO" id="GO:0004075">
    <property type="term" value="F:biotin carboxylase activity"/>
    <property type="evidence" value="ECO:0007669"/>
    <property type="project" value="UniProtKB-EC"/>
</dbReference>
<dbReference type="InterPro" id="IPR000089">
    <property type="entry name" value="Biotin_lipoyl"/>
</dbReference>
<proteinExistence type="predicted"/>
<dbReference type="InterPro" id="IPR011764">
    <property type="entry name" value="Biotin_carboxylation_dom"/>
</dbReference>
<evidence type="ECO:0000313" key="13">
    <source>
        <dbReference type="EMBL" id="SSA46397.1"/>
    </source>
</evidence>
<dbReference type="PANTHER" id="PTHR18866">
    <property type="entry name" value="CARBOXYLASE:PYRUVATE/ACETYL-COA/PROPIONYL-COA CARBOXYLASE"/>
    <property type="match status" value="1"/>
</dbReference>
<dbReference type="Gene3D" id="3.30.470.20">
    <property type="entry name" value="ATP-grasp fold, B domain"/>
    <property type="match status" value="1"/>
</dbReference>
<dbReference type="Gene3D" id="2.40.50.100">
    <property type="match status" value="1"/>
</dbReference>
<feature type="domain" description="ATP-grasp" evidence="11">
    <location>
        <begin position="132"/>
        <end position="329"/>
    </location>
</feature>
<feature type="compositionally biased region" description="Basic residues" evidence="9">
    <location>
        <begin position="516"/>
        <end position="525"/>
    </location>
</feature>
<comment type="catalytic activity">
    <reaction evidence="7">
        <text>N(6)-biotinyl-L-lysyl-[protein] + hydrogencarbonate + ATP = N(6)-carboxybiotinyl-L-lysyl-[protein] + ADP + phosphate + H(+)</text>
        <dbReference type="Rhea" id="RHEA:13501"/>
        <dbReference type="Rhea" id="RHEA-COMP:10505"/>
        <dbReference type="Rhea" id="RHEA-COMP:10506"/>
        <dbReference type="ChEBI" id="CHEBI:15378"/>
        <dbReference type="ChEBI" id="CHEBI:17544"/>
        <dbReference type="ChEBI" id="CHEBI:30616"/>
        <dbReference type="ChEBI" id="CHEBI:43474"/>
        <dbReference type="ChEBI" id="CHEBI:83144"/>
        <dbReference type="ChEBI" id="CHEBI:83145"/>
        <dbReference type="ChEBI" id="CHEBI:456216"/>
        <dbReference type="EC" id="6.3.4.14"/>
    </reaction>
    <physiologicalReaction direction="left-to-right" evidence="7">
        <dbReference type="Rhea" id="RHEA:13502"/>
    </physiologicalReaction>
</comment>
<dbReference type="InterPro" id="IPR001882">
    <property type="entry name" value="Biotin_BS"/>
</dbReference>
<dbReference type="PROSITE" id="PS50968">
    <property type="entry name" value="BIOTINYL_LIPOYL"/>
    <property type="match status" value="1"/>
</dbReference>
<evidence type="ECO:0000256" key="2">
    <source>
        <dbReference type="ARBA" id="ARBA00013263"/>
    </source>
</evidence>
<evidence type="ECO:0000256" key="8">
    <source>
        <dbReference type="PROSITE-ProRule" id="PRU00409"/>
    </source>
</evidence>
<comment type="cofactor">
    <cofactor evidence="1">
        <name>biotin</name>
        <dbReference type="ChEBI" id="CHEBI:57586"/>
    </cofactor>
</comment>
<evidence type="ECO:0000256" key="7">
    <source>
        <dbReference type="ARBA" id="ARBA00048501"/>
    </source>
</evidence>
<dbReference type="Pfam" id="PF02786">
    <property type="entry name" value="CPSase_L_D2"/>
    <property type="match status" value="1"/>
</dbReference>
<dbReference type="InterPro" id="IPR011761">
    <property type="entry name" value="ATP-grasp"/>
</dbReference>
<dbReference type="InterPro" id="IPR005479">
    <property type="entry name" value="CPAse_ATP-bd"/>
</dbReference>
<dbReference type="GO" id="GO:0005524">
    <property type="term" value="F:ATP binding"/>
    <property type="evidence" value="ECO:0007669"/>
    <property type="project" value="UniProtKB-UniRule"/>
</dbReference>
<dbReference type="SUPFAM" id="SSF56059">
    <property type="entry name" value="Glutathione synthetase ATP-binding domain-like"/>
    <property type="match status" value="1"/>
</dbReference>
<evidence type="ECO:0000259" key="12">
    <source>
        <dbReference type="PROSITE" id="PS50979"/>
    </source>
</evidence>
<evidence type="ECO:0000256" key="1">
    <source>
        <dbReference type="ARBA" id="ARBA00001953"/>
    </source>
</evidence>
<dbReference type="PROSITE" id="PS50975">
    <property type="entry name" value="ATP_GRASP"/>
    <property type="match status" value="1"/>
</dbReference>
<accession>A0A2Y9AV67</accession>
<evidence type="ECO:0000313" key="14">
    <source>
        <dbReference type="Proteomes" id="UP000250222"/>
    </source>
</evidence>
<dbReference type="InterPro" id="IPR011053">
    <property type="entry name" value="Single_hybrid_motif"/>
</dbReference>
<keyword evidence="3" id="KW-0436">Ligase</keyword>
<dbReference type="Pfam" id="PF02785">
    <property type="entry name" value="Biotin_carb_C"/>
    <property type="match status" value="1"/>
</dbReference>
<evidence type="ECO:0000256" key="3">
    <source>
        <dbReference type="ARBA" id="ARBA00022598"/>
    </source>
</evidence>
<dbReference type="SUPFAM" id="SSF51230">
    <property type="entry name" value="Single hybrid motif"/>
    <property type="match status" value="1"/>
</dbReference>
<dbReference type="SUPFAM" id="SSF52440">
    <property type="entry name" value="PreATP-grasp domain"/>
    <property type="match status" value="1"/>
</dbReference>
<dbReference type="InterPro" id="IPR011054">
    <property type="entry name" value="Rudment_hybrid_motif"/>
</dbReference>
<reference evidence="13 14" key="1">
    <citation type="submission" date="2016-10" db="EMBL/GenBank/DDBJ databases">
        <authorList>
            <person name="Cai Z."/>
        </authorList>
    </citation>
    <scope>NUCLEOTIDE SEQUENCE [LARGE SCALE GENOMIC DNA]</scope>
    <source>
        <strain evidence="13 14">CGMCC 1.10826</strain>
    </source>
</reference>
<dbReference type="InterPro" id="IPR013815">
    <property type="entry name" value="ATP_grasp_subdomain_1"/>
</dbReference>
<dbReference type="GO" id="GO:0046872">
    <property type="term" value="F:metal ion binding"/>
    <property type="evidence" value="ECO:0007669"/>
    <property type="project" value="InterPro"/>
</dbReference>
<dbReference type="Proteomes" id="UP000250222">
    <property type="component" value="Unassembled WGS sequence"/>
</dbReference>
<dbReference type="SUPFAM" id="SSF51246">
    <property type="entry name" value="Rudiment single hybrid motif"/>
    <property type="match status" value="1"/>
</dbReference>
<dbReference type="PROSITE" id="PS50979">
    <property type="entry name" value="BC"/>
    <property type="match status" value="1"/>
</dbReference>
<dbReference type="EC" id="6.3.4.14" evidence="2"/>
<dbReference type="FunFam" id="2.40.50.100:FF:000003">
    <property type="entry name" value="Acetyl-CoA carboxylase biotin carboxyl carrier protein"/>
    <property type="match status" value="1"/>
</dbReference>
<evidence type="ECO:0000256" key="6">
    <source>
        <dbReference type="ARBA" id="ARBA00023267"/>
    </source>
</evidence>
<sequence>MTSTSGASPTRRPLTKVLIANRGEIAVRVARACMDAGIATVAVYADSDRDALHVRLSDEAFGLGGSRAAETYLDAGKLLDVARRSGADAVHPGYGFLSENAEFAQRVIDAGLVWIGPPPAAIRALGDKVSARHIASAAGAPLVAGTPDPVDSADEVLAFADEHGLPVAIKAAHGGGGRGLKVARTREEIPELFDSAVREAKAAFGRGECFVERFLDRPRHVETQCLADEHGTVVVVSTRDCSLQRRHQKLVEEAPAPFLTPEQDTLLREASTAIMREAGYVGAGTCEFLIGSDGTVSFLEVNTRLQVEHPVTEEVTGIDLVREQLRVAAGEPLGYTEVPTRGHSIEFRINGENPAAGFLPAPGTISSLTWPGGPGVRVDTGVSAGDTVSGAFDSMLAKLIVTGADRQQALQRARRALRELEITGIPTVLPFARAVIDASEFAGADASAFTVHTTWIETDFAERLAGLGAPEAPTAVTPDAPDDATERVVVEVGGKRLEVVLPAGLGIGAGRGGRGAVRRPARRSGTRAAASSNGSLTSPMQGTIVKVAVADGATVEAGDLVVVLEAMKMEQPLVAHRAGTVRGLQAAVGHNVSAGTVICDIDE</sequence>
<dbReference type="Gene3D" id="3.40.50.20">
    <property type="match status" value="1"/>
</dbReference>
<dbReference type="RefSeq" id="WP_110853640.1">
    <property type="nucleotide sequence ID" value="NZ_QKLZ01000017.1"/>
</dbReference>
<dbReference type="Pfam" id="PF00364">
    <property type="entry name" value="Biotin_lipoyl"/>
    <property type="match status" value="1"/>
</dbReference>
<dbReference type="PROSITE" id="PS00867">
    <property type="entry name" value="CPSASE_2"/>
    <property type="match status" value="1"/>
</dbReference>
<evidence type="ECO:0000259" key="10">
    <source>
        <dbReference type="PROSITE" id="PS50968"/>
    </source>
</evidence>
<dbReference type="PROSITE" id="PS00188">
    <property type="entry name" value="BIOTIN"/>
    <property type="match status" value="1"/>
</dbReference>
<keyword evidence="5 8" id="KW-0067">ATP-binding</keyword>
<dbReference type="AlphaFoldDB" id="A0A2Y9AV67"/>
<evidence type="ECO:0000256" key="5">
    <source>
        <dbReference type="ARBA" id="ARBA00022840"/>
    </source>
</evidence>
<dbReference type="Gene3D" id="3.30.1490.20">
    <property type="entry name" value="ATP-grasp fold, A domain"/>
    <property type="match status" value="1"/>
</dbReference>
<feature type="domain" description="Lipoyl-binding" evidence="10">
    <location>
        <begin position="526"/>
        <end position="602"/>
    </location>
</feature>
<dbReference type="Pfam" id="PF00289">
    <property type="entry name" value="Biotin_carb_N"/>
    <property type="match status" value="1"/>
</dbReference>
<feature type="region of interest" description="Disordered" evidence="9">
    <location>
        <begin position="512"/>
        <end position="536"/>
    </location>
</feature>
<gene>
    <name evidence="13" type="ORF">SAMN05216184_11719</name>
</gene>
<evidence type="ECO:0000256" key="9">
    <source>
        <dbReference type="SAM" id="MobiDB-lite"/>
    </source>
</evidence>
<dbReference type="FunFam" id="3.40.50.20:FF:000010">
    <property type="entry name" value="Propionyl-CoA carboxylase subunit alpha"/>
    <property type="match status" value="1"/>
</dbReference>
<keyword evidence="14" id="KW-1185">Reference proteome</keyword>
<dbReference type="PANTHER" id="PTHR18866:SF33">
    <property type="entry name" value="METHYLCROTONOYL-COA CARBOXYLASE SUBUNIT ALPHA, MITOCHONDRIAL-RELATED"/>
    <property type="match status" value="1"/>
</dbReference>
<evidence type="ECO:0000256" key="4">
    <source>
        <dbReference type="ARBA" id="ARBA00022741"/>
    </source>
</evidence>
<dbReference type="InterPro" id="IPR005482">
    <property type="entry name" value="Biotin_COase_C"/>
</dbReference>
<name>A0A2Y9AV67_9MICO</name>
<dbReference type="InterPro" id="IPR016185">
    <property type="entry name" value="PreATP-grasp_dom_sf"/>
</dbReference>
<dbReference type="SMART" id="SM00878">
    <property type="entry name" value="Biotin_carb_C"/>
    <property type="match status" value="1"/>
</dbReference>
<dbReference type="FunFam" id="3.30.1490.20:FF:000003">
    <property type="entry name" value="acetyl-CoA carboxylase isoform X1"/>
    <property type="match status" value="1"/>
</dbReference>
<dbReference type="OrthoDB" id="9760256at2"/>
<dbReference type="InterPro" id="IPR005481">
    <property type="entry name" value="BC-like_N"/>
</dbReference>
<dbReference type="CDD" id="cd06850">
    <property type="entry name" value="biotinyl_domain"/>
    <property type="match status" value="1"/>
</dbReference>
<dbReference type="InterPro" id="IPR050856">
    <property type="entry name" value="Biotin_carboxylase_complex"/>
</dbReference>
<organism evidence="13 14">
    <name type="scientific">Georgenia satyanarayanai</name>
    <dbReference type="NCBI Taxonomy" id="860221"/>
    <lineage>
        <taxon>Bacteria</taxon>
        <taxon>Bacillati</taxon>
        <taxon>Actinomycetota</taxon>
        <taxon>Actinomycetes</taxon>
        <taxon>Micrococcales</taxon>
        <taxon>Bogoriellaceae</taxon>
        <taxon>Georgenia</taxon>
    </lineage>
</organism>
<feature type="domain" description="Biotin carboxylation" evidence="12">
    <location>
        <begin position="13"/>
        <end position="456"/>
    </location>
</feature>
<evidence type="ECO:0000259" key="11">
    <source>
        <dbReference type="PROSITE" id="PS50975"/>
    </source>
</evidence>
<dbReference type="EMBL" id="UETB01000017">
    <property type="protein sequence ID" value="SSA46397.1"/>
    <property type="molecule type" value="Genomic_DNA"/>
</dbReference>